<gene>
    <name evidence="1" type="ORF">LshimejAT787_1602980</name>
</gene>
<evidence type="ECO:0000313" key="1">
    <source>
        <dbReference type="EMBL" id="GLB44368.1"/>
    </source>
</evidence>
<evidence type="ECO:0000313" key="2">
    <source>
        <dbReference type="Proteomes" id="UP001063166"/>
    </source>
</evidence>
<reference evidence="1" key="1">
    <citation type="submission" date="2022-07" db="EMBL/GenBank/DDBJ databases">
        <title>The genome of Lyophyllum shimeji provides insight into the initial evolution of ectomycorrhizal fungal genome.</title>
        <authorList>
            <person name="Kobayashi Y."/>
            <person name="Shibata T."/>
            <person name="Hirakawa H."/>
            <person name="Shigenobu S."/>
            <person name="Nishiyama T."/>
            <person name="Yamada A."/>
            <person name="Hasebe M."/>
            <person name="Kawaguchi M."/>
        </authorList>
    </citation>
    <scope>NUCLEOTIDE SEQUENCE</scope>
    <source>
        <strain evidence="1">AT787</strain>
    </source>
</reference>
<accession>A0A9P3PYH3</accession>
<dbReference type="EMBL" id="BRPK01000016">
    <property type="protein sequence ID" value="GLB44368.1"/>
    <property type="molecule type" value="Genomic_DNA"/>
</dbReference>
<keyword evidence="2" id="KW-1185">Reference proteome</keyword>
<proteinExistence type="predicted"/>
<dbReference type="AlphaFoldDB" id="A0A9P3PYH3"/>
<comment type="caution">
    <text evidence="1">The sequence shown here is derived from an EMBL/GenBank/DDBJ whole genome shotgun (WGS) entry which is preliminary data.</text>
</comment>
<name>A0A9P3PYH3_LYOSH</name>
<dbReference type="Proteomes" id="UP001063166">
    <property type="component" value="Unassembled WGS sequence"/>
</dbReference>
<sequence>MDLAQKNFGWGGLLNPLGDRAIDAASHHDWITMSSVYSAFAPNPVTSEHLTSTGGTRTSPAEPSQHCNLLEVLSLNEVLHEHKVARRVLSLACDSNPFLLEPIRASTT</sequence>
<organism evidence="1 2">
    <name type="scientific">Lyophyllum shimeji</name>
    <name type="common">Hon-shimeji</name>
    <name type="synonym">Tricholoma shimeji</name>
    <dbReference type="NCBI Taxonomy" id="47721"/>
    <lineage>
        <taxon>Eukaryota</taxon>
        <taxon>Fungi</taxon>
        <taxon>Dikarya</taxon>
        <taxon>Basidiomycota</taxon>
        <taxon>Agaricomycotina</taxon>
        <taxon>Agaricomycetes</taxon>
        <taxon>Agaricomycetidae</taxon>
        <taxon>Agaricales</taxon>
        <taxon>Tricholomatineae</taxon>
        <taxon>Lyophyllaceae</taxon>
        <taxon>Lyophyllum</taxon>
    </lineage>
</organism>
<protein>
    <submittedName>
        <fullName evidence="1">Uncharacterized protein</fullName>
    </submittedName>
</protein>